<dbReference type="InterPro" id="IPR036691">
    <property type="entry name" value="Endo/exonu/phosph_ase_sf"/>
</dbReference>
<dbReference type="PANTHER" id="PTHR31635">
    <property type="entry name" value="REVERSE TRANSCRIPTASE DOMAIN-CONTAINING PROTEIN-RELATED"/>
    <property type="match status" value="1"/>
</dbReference>
<dbReference type="SUPFAM" id="SSF56219">
    <property type="entry name" value="DNase I-like"/>
    <property type="match status" value="1"/>
</dbReference>
<dbReference type="Proteomes" id="UP000472265">
    <property type="component" value="Chromosome 16"/>
</dbReference>
<dbReference type="GO" id="GO:0003824">
    <property type="term" value="F:catalytic activity"/>
    <property type="evidence" value="ECO:0007669"/>
    <property type="project" value="InterPro"/>
</dbReference>
<evidence type="ECO:0000256" key="1">
    <source>
        <dbReference type="SAM" id="Coils"/>
    </source>
</evidence>
<dbReference type="OMA" id="DIWISAI"/>
<dbReference type="Pfam" id="PF03372">
    <property type="entry name" value="Exo_endo_phos"/>
    <property type="match status" value="1"/>
</dbReference>
<dbReference type="CDD" id="cd09076">
    <property type="entry name" value="L1-EN"/>
    <property type="match status" value="1"/>
</dbReference>
<evidence type="ECO:0000313" key="3">
    <source>
        <dbReference type="Ensembl" id="ENSSAUP00010030800.1"/>
    </source>
</evidence>
<keyword evidence="1" id="KW-0175">Coiled coil</keyword>
<reference evidence="3" key="1">
    <citation type="submission" date="2021-04" db="EMBL/GenBank/DDBJ databases">
        <authorList>
            <consortium name="Wellcome Sanger Institute Data Sharing"/>
        </authorList>
    </citation>
    <scope>NUCLEOTIDE SEQUENCE [LARGE SCALE GENOMIC DNA]</scope>
</reference>
<dbReference type="PROSITE" id="PS50878">
    <property type="entry name" value="RT_POL"/>
    <property type="match status" value="1"/>
</dbReference>
<accession>A0A671VWC3</accession>
<name>A0A671VWC3_SPAAU</name>
<dbReference type="CDD" id="cd01650">
    <property type="entry name" value="RT_nLTR_like"/>
    <property type="match status" value="1"/>
</dbReference>
<dbReference type="Pfam" id="PF00078">
    <property type="entry name" value="RVT_1"/>
    <property type="match status" value="1"/>
</dbReference>
<dbReference type="PANTHER" id="PTHR31635:SF196">
    <property type="entry name" value="REVERSE TRANSCRIPTASE DOMAIN-CONTAINING PROTEIN-RELATED"/>
    <property type="match status" value="1"/>
</dbReference>
<feature type="domain" description="Reverse transcriptase" evidence="2">
    <location>
        <begin position="499"/>
        <end position="771"/>
    </location>
</feature>
<keyword evidence="4" id="KW-1185">Reference proteome</keyword>
<reference evidence="3" key="3">
    <citation type="submission" date="2025-09" db="UniProtKB">
        <authorList>
            <consortium name="Ensembl"/>
        </authorList>
    </citation>
    <scope>IDENTIFICATION</scope>
</reference>
<proteinExistence type="predicted"/>
<reference evidence="3" key="2">
    <citation type="submission" date="2025-08" db="UniProtKB">
        <authorList>
            <consortium name="Ensembl"/>
        </authorList>
    </citation>
    <scope>IDENTIFICATION</scope>
</reference>
<evidence type="ECO:0000259" key="2">
    <source>
        <dbReference type="PROSITE" id="PS50878"/>
    </source>
</evidence>
<sequence length="1000" mass="115948">MMTNHIKIMSLNVNGLNSPIKRQKVMTKLKKEKAQIIFLQETHLSQSEHNKLKKYGYRNLYHSSFKGGCRRGVVILISNTTKFELEKECRDKEGRYVIVKGRVENELVTLVNIYAPPESDKSFFKCLFDDIIAETGGILVCGGDLNVIRDHKIDTTSLKKNKMHLTRFINISLEEMGMIDVWRNLHPLEKDFTHYSAVHKVHSRIDYFFMNVEDNHMIRECMIGGADVSDHNPLYLTINLNIRRRHTVWRLNLGIMNNDQTRKKVKTEIERYIEENNNGTVDPTIFWDAMKAVIRGKLIAETAHAKRAKVEAYKMHNEKLRELEQEYQNTNDSEISQQIKETKTKINDILLDEIEKKNKYFKLGYHEVGSKATKILAKRIRKQQAISNIYKIKDPLTGEIISTPDGIENIFQRYYQDLYTQPASAEENEMIAFLAMLDLPSIGRTQNDKLTAEITLEEIKDAINTLKNNKSPGSDGYPAEWYRMFGEELSPLLLASFNWTLQNNKIPPSWAEAIITVIPKQGKDKEHGASYRPISILNVDYKIYTTIISKRLNSFIPEIIEEDQTGFIRGRQTHDNIRRTLHVVEQARKDKKSTVLVSIDAEKAFDCVNWKFLYKVLERFGFSNKSIQCIKTLYQQPTARIKVNGSLTDKIRLQRSTRQGCCLSPTLFALFIEPLAQAIRQEQEIKGVVVNDVEQKIGLFADDVITYLERPNESLPALMKLLETFGHLSGYKINVAKTQILALNYSPPKEIQELFKLNWKLKGIEYLGVTITKGLSKLYESNYGKINQEIQKDIERWSTLTLDLSSRIQIIRMNVLPRLLYLFQSLPVEVPQSQFMSWNRIISRFVWGGKRPRIRLETLQLPKEEGGMGLPNLKAYFHAAQPRYVVGWCKPDYTAKWKELETQLGGYPVQSIIGDEDTYKVIKNQINPITMFTLKLWFSIKKIYKIQKDANSLKWVAYDSKFKPARYDKGFKRWTTKGITAWCVLVEWAAGEFPKYKRKI</sequence>
<dbReference type="AlphaFoldDB" id="A0A671VWC3"/>
<dbReference type="InParanoid" id="A0A671VWC3"/>
<dbReference type="InterPro" id="IPR005135">
    <property type="entry name" value="Endo/exonuclease/phosphatase"/>
</dbReference>
<dbReference type="InterPro" id="IPR000477">
    <property type="entry name" value="RT_dom"/>
</dbReference>
<evidence type="ECO:0000313" key="4">
    <source>
        <dbReference type="Proteomes" id="UP000472265"/>
    </source>
</evidence>
<organism evidence="3 4">
    <name type="scientific">Sparus aurata</name>
    <name type="common">Gilthead sea bream</name>
    <dbReference type="NCBI Taxonomy" id="8175"/>
    <lineage>
        <taxon>Eukaryota</taxon>
        <taxon>Metazoa</taxon>
        <taxon>Chordata</taxon>
        <taxon>Craniata</taxon>
        <taxon>Vertebrata</taxon>
        <taxon>Euteleostomi</taxon>
        <taxon>Actinopterygii</taxon>
        <taxon>Neopterygii</taxon>
        <taxon>Teleostei</taxon>
        <taxon>Neoteleostei</taxon>
        <taxon>Acanthomorphata</taxon>
        <taxon>Eupercaria</taxon>
        <taxon>Spariformes</taxon>
        <taxon>Sparidae</taxon>
        <taxon>Sparus</taxon>
    </lineage>
</organism>
<protein>
    <recommendedName>
        <fullName evidence="2">Reverse transcriptase domain-containing protein</fullName>
    </recommendedName>
</protein>
<dbReference type="SUPFAM" id="SSF56672">
    <property type="entry name" value="DNA/RNA polymerases"/>
    <property type="match status" value="1"/>
</dbReference>
<dbReference type="Gene3D" id="3.60.10.10">
    <property type="entry name" value="Endonuclease/exonuclease/phosphatase"/>
    <property type="match status" value="1"/>
</dbReference>
<dbReference type="Ensembl" id="ENSSAUT00010032473.1">
    <property type="protein sequence ID" value="ENSSAUP00010030800.1"/>
    <property type="gene ID" value="ENSSAUG00010013193.1"/>
</dbReference>
<dbReference type="GeneTree" id="ENSGT01150000286925"/>
<feature type="coiled-coil region" evidence="1">
    <location>
        <begin position="306"/>
        <end position="333"/>
    </location>
</feature>
<dbReference type="InterPro" id="IPR043502">
    <property type="entry name" value="DNA/RNA_pol_sf"/>
</dbReference>